<accession>A0A0P7X0U9</accession>
<dbReference type="OrthoDB" id="370725at2"/>
<dbReference type="GO" id="GO:0006310">
    <property type="term" value="P:DNA recombination"/>
    <property type="evidence" value="ECO:0007669"/>
    <property type="project" value="UniProtKB-KW"/>
</dbReference>
<reference evidence="7 10" key="2">
    <citation type="submission" date="2016-01" db="EMBL/GenBank/DDBJ databases">
        <authorList>
            <person name="Varghese N."/>
        </authorList>
    </citation>
    <scope>NUCLEOTIDE SEQUENCE [LARGE SCALE GENOMIC DNA]</scope>
    <source>
        <strain evidence="7 10">HL-91</strain>
    </source>
</reference>
<dbReference type="PANTHER" id="PTHR30563:SF0">
    <property type="entry name" value="DNA RECOMBINATION PROTEIN RMUC"/>
    <property type="match status" value="1"/>
</dbReference>
<dbReference type="InterPro" id="IPR003798">
    <property type="entry name" value="DNA_recombination_RmuC"/>
</dbReference>
<feature type="transmembrane region" description="Helical" evidence="6">
    <location>
        <begin position="12"/>
        <end position="29"/>
    </location>
</feature>
<organism evidence="8 9">
    <name type="scientific">Roseibaca calidilacus</name>
    <dbReference type="NCBI Taxonomy" id="1666912"/>
    <lineage>
        <taxon>Bacteria</taxon>
        <taxon>Pseudomonadati</taxon>
        <taxon>Pseudomonadota</taxon>
        <taxon>Alphaproteobacteria</taxon>
        <taxon>Rhodobacterales</taxon>
        <taxon>Paracoccaceae</taxon>
        <taxon>Roseinatronobacter</taxon>
    </lineage>
</organism>
<dbReference type="Proteomes" id="UP000050413">
    <property type="component" value="Unassembled WGS sequence"/>
</dbReference>
<dbReference type="STRING" id="1666912.Ga0058931_1105"/>
<dbReference type="PANTHER" id="PTHR30563">
    <property type="entry name" value="DNA RECOMBINATION PROTEIN RMUC"/>
    <property type="match status" value="1"/>
</dbReference>
<dbReference type="Proteomes" id="UP000182045">
    <property type="component" value="Unassembled WGS sequence"/>
</dbReference>
<keyword evidence="6" id="KW-0812">Transmembrane</keyword>
<proteinExistence type="inferred from homology"/>
<evidence type="ECO:0000313" key="10">
    <source>
        <dbReference type="Proteomes" id="UP000182045"/>
    </source>
</evidence>
<dbReference type="EMBL" id="FBYC01000004">
    <property type="protein sequence ID" value="CUX80396.1"/>
    <property type="molecule type" value="Genomic_DNA"/>
</dbReference>
<evidence type="ECO:0000313" key="9">
    <source>
        <dbReference type="Proteomes" id="UP000050413"/>
    </source>
</evidence>
<gene>
    <name evidence="8" type="primary">rmuC</name>
    <name evidence="7" type="ORF">Ga0058931_1105</name>
    <name evidence="8" type="ORF">HLUCCA05_11520</name>
</gene>
<name>A0A0P7X0U9_9RHOB</name>
<keyword evidence="5" id="KW-0233">DNA recombination</keyword>
<evidence type="ECO:0000256" key="4">
    <source>
        <dbReference type="ARBA" id="ARBA00023054"/>
    </source>
</evidence>
<keyword evidence="6" id="KW-0472">Membrane</keyword>
<evidence type="ECO:0000256" key="6">
    <source>
        <dbReference type="SAM" id="Phobius"/>
    </source>
</evidence>
<evidence type="ECO:0000313" key="8">
    <source>
        <dbReference type="EMBL" id="KPP93597.1"/>
    </source>
</evidence>
<protein>
    <recommendedName>
        <fullName evidence="3">DNA recombination protein RmuC homolog</fullName>
    </recommendedName>
</protein>
<evidence type="ECO:0000256" key="5">
    <source>
        <dbReference type="ARBA" id="ARBA00023172"/>
    </source>
</evidence>
<keyword evidence="4" id="KW-0175">Coiled coil</keyword>
<reference evidence="8 9" key="1">
    <citation type="submission" date="2015-09" db="EMBL/GenBank/DDBJ databases">
        <title>Identification and resolution of microdiversity through metagenomic sequencing of parallel consortia.</title>
        <authorList>
            <person name="Nelson W.C."/>
            <person name="Romine M.F."/>
            <person name="Lindemann S.R."/>
        </authorList>
    </citation>
    <scope>NUCLEOTIDE SEQUENCE [LARGE SCALE GENOMIC DNA]</scope>
    <source>
        <strain evidence="8">HL-91</strain>
    </source>
</reference>
<dbReference type="Pfam" id="PF02646">
    <property type="entry name" value="RmuC"/>
    <property type="match status" value="1"/>
</dbReference>
<comment type="caution">
    <text evidence="8">The sequence shown here is derived from an EMBL/GenBank/DDBJ whole genome shotgun (WGS) entry which is preliminary data.</text>
</comment>
<evidence type="ECO:0000256" key="1">
    <source>
        <dbReference type="ARBA" id="ARBA00003416"/>
    </source>
</evidence>
<comment type="similarity">
    <text evidence="2">Belongs to the RmuC family.</text>
</comment>
<dbReference type="EMBL" id="LJSG01000008">
    <property type="protein sequence ID" value="KPP93597.1"/>
    <property type="molecule type" value="Genomic_DNA"/>
</dbReference>
<evidence type="ECO:0000313" key="7">
    <source>
        <dbReference type="EMBL" id="CUX80396.1"/>
    </source>
</evidence>
<sequence length="353" mass="37858">MSFDPQTWPVDPWLVALAVLGLVVLWRVARVMGDLAARLSALDTRLTHLADTQNQLSGGLAQVAHGQTQTVGLVESRLADLGRYMGQSLAGSAESTAASVGALRERLQVIDAAQAKIEALSSNVLGLQDILSNKQARGAFGEVQLEALLSDALPPDAFSLQATLSNGRRVDALIHMAQPIGVDAKFPLEAYRALIAAPDDSARTAARRALAQALRAHIRAISERYILPGETAEGALMFLPSEAVYAELHATLPDVVREGFAARVWVVSPTTLMATLITLRATLKDTRLRAEAQAVRREIALMAADAERLGGRVAKLEQHIQQVQGDLGEIRISADKITRRGARLDSFDFAQGG</sequence>
<dbReference type="RefSeq" id="WP_072245446.1">
    <property type="nucleotide sequence ID" value="NZ_FBYC01000004.1"/>
</dbReference>
<evidence type="ECO:0000256" key="2">
    <source>
        <dbReference type="ARBA" id="ARBA00009840"/>
    </source>
</evidence>
<keyword evidence="10" id="KW-1185">Reference proteome</keyword>
<comment type="function">
    <text evidence="1">Involved in DNA recombination.</text>
</comment>
<keyword evidence="6" id="KW-1133">Transmembrane helix</keyword>
<dbReference type="PATRIC" id="fig|1666912.4.peg.2491"/>
<evidence type="ECO:0000256" key="3">
    <source>
        <dbReference type="ARBA" id="ARBA00021840"/>
    </source>
</evidence>
<dbReference type="AlphaFoldDB" id="A0A0P7X0U9"/>